<feature type="active site" description="Charge relay system" evidence="2 3">
    <location>
        <position position="179"/>
    </location>
</feature>
<keyword evidence="1 2" id="KW-0315">Glutamine amidotransferase</keyword>
<dbReference type="SUPFAM" id="SSF52317">
    <property type="entry name" value="Class I glutamine amidotransferase-like"/>
    <property type="match status" value="1"/>
</dbReference>
<dbReference type="PANTHER" id="PTHR31559:SF0">
    <property type="entry name" value="PYRIDOXAL 5'-PHOSPHATE SYNTHASE SUBUNIT SNO1-RELATED"/>
    <property type="match status" value="1"/>
</dbReference>
<proteinExistence type="inferred from homology"/>
<dbReference type="CDD" id="cd01749">
    <property type="entry name" value="GATase1_PB"/>
    <property type="match status" value="1"/>
</dbReference>
<dbReference type="GO" id="GO:0036381">
    <property type="term" value="F:pyridoxal 5'-phosphate synthase (glutamine hydrolysing) activity"/>
    <property type="evidence" value="ECO:0007669"/>
    <property type="project" value="UniProtKB-UniRule"/>
</dbReference>
<comment type="subunit">
    <text evidence="2">In the presence of PdxS, forms a dodecamer of heterodimers. Only shows activity in the heterodimer.</text>
</comment>
<feature type="binding site" evidence="2 4">
    <location>
        <begin position="141"/>
        <end position="142"/>
    </location>
    <ligand>
        <name>L-glutamine</name>
        <dbReference type="ChEBI" id="CHEBI:58359"/>
    </ligand>
</feature>
<protein>
    <recommendedName>
        <fullName evidence="2">Pyridoxal 5'-phosphate synthase subunit PdxT</fullName>
        <ecNumber evidence="2">4.3.3.6</ecNumber>
    </recommendedName>
    <alternativeName>
        <fullName evidence="2">Pdx2</fullName>
    </alternativeName>
    <alternativeName>
        <fullName evidence="2">Pyridoxal 5'-phosphate synthase glutaminase subunit</fullName>
        <ecNumber evidence="2">3.5.1.2</ecNumber>
    </alternativeName>
</protein>
<dbReference type="GO" id="GO:0006543">
    <property type="term" value="P:L-glutamine catabolic process"/>
    <property type="evidence" value="ECO:0007669"/>
    <property type="project" value="UniProtKB-UniRule"/>
</dbReference>
<organism evidence="6">
    <name type="scientific">Candidatus Kentrum sp. TC</name>
    <dbReference type="NCBI Taxonomy" id="2126339"/>
    <lineage>
        <taxon>Bacteria</taxon>
        <taxon>Pseudomonadati</taxon>
        <taxon>Pseudomonadota</taxon>
        <taxon>Gammaproteobacteria</taxon>
        <taxon>Candidatus Kentrum</taxon>
    </lineage>
</organism>
<dbReference type="Pfam" id="PF01174">
    <property type="entry name" value="SNO"/>
    <property type="match status" value="1"/>
</dbReference>
<dbReference type="GO" id="GO:0005829">
    <property type="term" value="C:cytosol"/>
    <property type="evidence" value="ECO:0007669"/>
    <property type="project" value="TreeGrafter"/>
</dbReference>
<evidence type="ECO:0000256" key="4">
    <source>
        <dbReference type="PIRSR" id="PIRSR005639-2"/>
    </source>
</evidence>
<reference evidence="6" key="1">
    <citation type="submission" date="2019-02" db="EMBL/GenBank/DDBJ databases">
        <authorList>
            <person name="Gruber-Vodicka R. H."/>
            <person name="Seah K. B. B."/>
        </authorList>
    </citation>
    <scope>NUCLEOTIDE SEQUENCE</scope>
    <source>
        <strain evidence="5">BECK_BZ123</strain>
        <strain evidence="6">BECK_BZ126</strain>
    </source>
</reference>
<dbReference type="PIRSF" id="PIRSF005639">
    <property type="entry name" value="Glut_amidoT_SNO"/>
    <property type="match status" value="1"/>
</dbReference>
<dbReference type="NCBIfam" id="TIGR03800">
    <property type="entry name" value="PLP_synth_Pdx2"/>
    <property type="match status" value="1"/>
</dbReference>
<dbReference type="GO" id="GO:1903600">
    <property type="term" value="C:glutaminase complex"/>
    <property type="evidence" value="ECO:0007669"/>
    <property type="project" value="TreeGrafter"/>
</dbReference>
<feature type="active site" description="Nucleophile" evidence="2 3">
    <location>
        <position position="86"/>
    </location>
</feature>
<dbReference type="InterPro" id="IPR002161">
    <property type="entry name" value="PdxT/SNO"/>
</dbReference>
<name>A0A451AD61_9GAMM</name>
<keyword evidence="2" id="KW-0378">Hydrolase</keyword>
<dbReference type="EMBL" id="CAADFS010000116">
    <property type="protein sequence ID" value="VFK50652.1"/>
    <property type="molecule type" value="Genomic_DNA"/>
</dbReference>
<dbReference type="PANTHER" id="PTHR31559">
    <property type="entry name" value="PYRIDOXAL 5'-PHOSPHATE SYNTHASE SUBUNIT SNO"/>
    <property type="match status" value="1"/>
</dbReference>
<dbReference type="EC" id="4.3.3.6" evidence="2"/>
<keyword evidence="2" id="KW-0456">Lyase</keyword>
<dbReference type="PROSITE" id="PS51130">
    <property type="entry name" value="PDXT_SNO_2"/>
    <property type="match status" value="1"/>
</dbReference>
<feature type="active site" description="Charge relay system" evidence="2 3">
    <location>
        <position position="177"/>
    </location>
</feature>
<evidence type="ECO:0000256" key="3">
    <source>
        <dbReference type="PIRSR" id="PIRSR005639-1"/>
    </source>
</evidence>
<sequence>MAGNSPGMPRIGVVDLQGGVVEHLAHLEEIGVSAARVKEAGDLDGLLGLIVPGGESSCLARLLYRYGLDWAIRERFASGLKVWGTCAGAILLAKRVDGESNHLALMDIDVRRNAFGGQLDSFELRAEVPAVSDRSLPLTFIRAPKITRLGKGVHPLLTLDDYCAAAEDDRVLVTAFHPELTSDSAFHDYFCRKCGVETVASPASSTRRWDSWTRLAPIPRGR</sequence>
<dbReference type="GO" id="GO:0004359">
    <property type="term" value="F:glutaminase activity"/>
    <property type="evidence" value="ECO:0007669"/>
    <property type="project" value="UniProtKB-UniRule"/>
</dbReference>
<evidence type="ECO:0000313" key="5">
    <source>
        <dbReference type="EMBL" id="VFK50652.1"/>
    </source>
</evidence>
<comment type="function">
    <text evidence="2">Catalyzes the hydrolysis of glutamine to glutamate and ammonia as part of the biosynthesis of pyridoxal 5'-phosphate. The resulting ammonia molecule is channeled to the active site of PdxS.</text>
</comment>
<accession>A0A451AD61</accession>
<feature type="binding site" evidence="2 4">
    <location>
        <position position="112"/>
    </location>
    <ligand>
        <name>L-glutamine</name>
        <dbReference type="ChEBI" id="CHEBI:58359"/>
    </ligand>
</feature>
<comment type="catalytic activity">
    <reaction evidence="2">
        <text>L-glutamine + H2O = L-glutamate + NH4(+)</text>
        <dbReference type="Rhea" id="RHEA:15889"/>
        <dbReference type="ChEBI" id="CHEBI:15377"/>
        <dbReference type="ChEBI" id="CHEBI:28938"/>
        <dbReference type="ChEBI" id="CHEBI:29985"/>
        <dbReference type="ChEBI" id="CHEBI:58359"/>
        <dbReference type="EC" id="3.5.1.2"/>
    </reaction>
</comment>
<evidence type="ECO:0000313" key="6">
    <source>
        <dbReference type="EMBL" id="VFK63953.1"/>
    </source>
</evidence>
<keyword evidence="2" id="KW-0663">Pyridoxal phosphate</keyword>
<comment type="pathway">
    <text evidence="2">Cofactor biosynthesis; pyridoxal 5'-phosphate biosynthesis.</text>
</comment>
<comment type="similarity">
    <text evidence="2">Belongs to the glutaminase PdxT/SNO family.</text>
</comment>
<dbReference type="EC" id="3.5.1.2" evidence="2"/>
<evidence type="ECO:0000256" key="1">
    <source>
        <dbReference type="ARBA" id="ARBA00022962"/>
    </source>
</evidence>
<comment type="catalytic activity">
    <reaction evidence="2">
        <text>aldehydo-D-ribose 5-phosphate + D-glyceraldehyde 3-phosphate + L-glutamine = pyridoxal 5'-phosphate + L-glutamate + phosphate + 3 H2O + H(+)</text>
        <dbReference type="Rhea" id="RHEA:31507"/>
        <dbReference type="ChEBI" id="CHEBI:15377"/>
        <dbReference type="ChEBI" id="CHEBI:15378"/>
        <dbReference type="ChEBI" id="CHEBI:29985"/>
        <dbReference type="ChEBI" id="CHEBI:43474"/>
        <dbReference type="ChEBI" id="CHEBI:58273"/>
        <dbReference type="ChEBI" id="CHEBI:58359"/>
        <dbReference type="ChEBI" id="CHEBI:59776"/>
        <dbReference type="ChEBI" id="CHEBI:597326"/>
        <dbReference type="EC" id="4.3.3.6"/>
    </reaction>
</comment>
<evidence type="ECO:0000256" key="2">
    <source>
        <dbReference type="HAMAP-Rule" id="MF_01615"/>
    </source>
</evidence>
<dbReference type="Gene3D" id="3.40.50.880">
    <property type="match status" value="1"/>
</dbReference>
<dbReference type="InterPro" id="IPR029062">
    <property type="entry name" value="Class_I_gatase-like"/>
</dbReference>
<dbReference type="EMBL" id="CAADFW010000110">
    <property type="protein sequence ID" value="VFK63953.1"/>
    <property type="molecule type" value="Genomic_DNA"/>
</dbReference>
<dbReference type="GO" id="GO:0008614">
    <property type="term" value="P:pyridoxine metabolic process"/>
    <property type="evidence" value="ECO:0007669"/>
    <property type="project" value="TreeGrafter"/>
</dbReference>
<dbReference type="HAMAP" id="MF_01615">
    <property type="entry name" value="PdxT"/>
    <property type="match status" value="1"/>
</dbReference>
<dbReference type="GO" id="GO:0042823">
    <property type="term" value="P:pyridoxal phosphate biosynthetic process"/>
    <property type="evidence" value="ECO:0007669"/>
    <property type="project" value="UniProtKB-UniRule"/>
</dbReference>
<feature type="binding site" evidence="2 4">
    <location>
        <begin position="54"/>
        <end position="56"/>
    </location>
    <ligand>
        <name>L-glutamine</name>
        <dbReference type="ChEBI" id="CHEBI:58359"/>
    </ligand>
</feature>
<dbReference type="UniPathway" id="UPA00245"/>
<gene>
    <name evidence="2" type="primary">pdxT</name>
    <name evidence="5" type="ORF">BECKTC1821D_GA0114238_11164</name>
    <name evidence="6" type="ORF">BECKTC1821F_GA0114240_11104</name>
</gene>
<dbReference type="AlphaFoldDB" id="A0A451AD61"/>